<name>A0A074MLZ7_9SPHN</name>
<evidence type="ECO:0000313" key="3">
    <source>
        <dbReference type="Proteomes" id="UP000027866"/>
    </source>
</evidence>
<dbReference type="InterPro" id="IPR008621">
    <property type="entry name" value="Cbb3-typ_cyt_oxidase_comp"/>
</dbReference>
<dbReference type="Proteomes" id="UP000027866">
    <property type="component" value="Unassembled WGS sequence"/>
</dbReference>
<dbReference type="OrthoDB" id="9801588at2"/>
<dbReference type="Pfam" id="PF05545">
    <property type="entry name" value="FixQ"/>
    <property type="match status" value="1"/>
</dbReference>
<keyword evidence="1" id="KW-1133">Transmembrane helix</keyword>
<evidence type="ECO:0000313" key="2">
    <source>
        <dbReference type="EMBL" id="KEO92883.1"/>
    </source>
</evidence>
<comment type="caution">
    <text evidence="2">The sequence shown here is derived from an EMBL/GenBank/DDBJ whole genome shotgun (WGS) entry which is preliminary data.</text>
</comment>
<dbReference type="EMBL" id="JMIX01000008">
    <property type="protein sequence ID" value="KEO92883.1"/>
    <property type="molecule type" value="Genomic_DNA"/>
</dbReference>
<dbReference type="AlphaFoldDB" id="A0A074MLZ7"/>
<feature type="transmembrane region" description="Helical" evidence="1">
    <location>
        <begin position="13"/>
        <end position="31"/>
    </location>
</feature>
<protein>
    <submittedName>
        <fullName evidence="2">Cbb3-type cytochrome oxidase subunit 3</fullName>
    </submittedName>
</protein>
<keyword evidence="1" id="KW-0472">Membrane</keyword>
<dbReference type="PATRIC" id="fig|39960.10.peg.881"/>
<dbReference type="KEGG" id="elq:Ga0102493_111794"/>
<keyword evidence="3" id="KW-1185">Reference proteome</keyword>
<keyword evidence="1" id="KW-0812">Transmembrane</keyword>
<reference evidence="2 3" key="1">
    <citation type="submission" date="2014-04" db="EMBL/GenBank/DDBJ databases">
        <title>A comprehensive comparison of genomes of Erythrobacter spp. Strains.</title>
        <authorList>
            <person name="Zheng Q."/>
        </authorList>
    </citation>
    <scope>NUCLEOTIDE SEQUENCE [LARGE SCALE GENOMIC DNA]</scope>
    <source>
        <strain evidence="2 3">DSM 8509</strain>
    </source>
</reference>
<gene>
    <name evidence="2" type="ORF">EH32_13915</name>
</gene>
<dbReference type="RefSeq" id="WP_034904447.1">
    <property type="nucleotide sequence ID" value="NZ_CP017057.1"/>
</dbReference>
<evidence type="ECO:0000256" key="1">
    <source>
        <dbReference type="SAM" id="Phobius"/>
    </source>
</evidence>
<organism evidence="2 3">
    <name type="scientific">Erythrobacter litoralis</name>
    <dbReference type="NCBI Taxonomy" id="39960"/>
    <lineage>
        <taxon>Bacteria</taxon>
        <taxon>Pseudomonadati</taxon>
        <taxon>Pseudomonadota</taxon>
        <taxon>Alphaproteobacteria</taxon>
        <taxon>Sphingomonadales</taxon>
        <taxon>Erythrobacteraceae</taxon>
        <taxon>Erythrobacter/Porphyrobacter group</taxon>
        <taxon>Erythrobacter</taxon>
    </lineage>
</organism>
<proteinExistence type="predicted"/>
<sequence>MSFYETLRHLADSYGLVAIFSLYLILCLWHFRPGAGRHVDAAKHSIFKDDHDGN</sequence>
<accession>A0A074MLZ7</accession>
<dbReference type="CDD" id="cd01324">
    <property type="entry name" value="cbb3_Oxidase_CcoQ"/>
    <property type="match status" value="1"/>
</dbReference>